<name>A0ABV0G315_9BURK</name>
<comment type="caution">
    <text evidence="1">The sequence shown here is derived from an EMBL/GenBank/DDBJ whole genome shotgun (WGS) entry which is preliminary data.</text>
</comment>
<dbReference type="PANTHER" id="PTHR35802:SF1">
    <property type="entry name" value="PROTEASE SYNTHASE AND SPORULATION PROTEIN PAI 2"/>
    <property type="match status" value="1"/>
</dbReference>
<gene>
    <name evidence="1" type="ORF">ABDJ85_11650</name>
</gene>
<dbReference type="SUPFAM" id="SSF50475">
    <property type="entry name" value="FMN-binding split barrel"/>
    <property type="match status" value="1"/>
</dbReference>
<accession>A0ABV0G315</accession>
<dbReference type="EMBL" id="JBDPZD010000003">
    <property type="protein sequence ID" value="MEO3692126.1"/>
    <property type="molecule type" value="Genomic_DNA"/>
</dbReference>
<organism evidence="1 2">
    <name type="scientific">Roseateles paludis</name>
    <dbReference type="NCBI Taxonomy" id="3145238"/>
    <lineage>
        <taxon>Bacteria</taxon>
        <taxon>Pseudomonadati</taxon>
        <taxon>Pseudomonadota</taxon>
        <taxon>Betaproteobacteria</taxon>
        <taxon>Burkholderiales</taxon>
        <taxon>Sphaerotilaceae</taxon>
        <taxon>Roseateles</taxon>
    </lineage>
</organism>
<sequence length="206" mass="22946">MYLPRHFEQADLSHVLDLIASHPLALLIGVDAEGSPLANPMPMVAQRDGDALVLEGHWARANPQAQALLQRDGGELLAAFSGPDCYVSPRHYDHERNVPTWNYLAVHCWGRVEVLDEPASKDALLKRLIGKMEPSYAPQWRGLPEDYQQKLLGAIVGLRLHVTRWQAKFKLSQNRAASERSRMVEALGEGDAGARGVAEWMRKLGL</sequence>
<proteinExistence type="predicted"/>
<dbReference type="Gene3D" id="2.30.110.10">
    <property type="entry name" value="Electron Transport, Fmn-binding Protein, Chain A"/>
    <property type="match status" value="1"/>
</dbReference>
<dbReference type="PANTHER" id="PTHR35802">
    <property type="entry name" value="PROTEASE SYNTHASE AND SPORULATION PROTEIN PAI 2"/>
    <property type="match status" value="1"/>
</dbReference>
<reference evidence="1 2" key="1">
    <citation type="submission" date="2024-05" db="EMBL/GenBank/DDBJ databases">
        <title>Roseateles sp. DJS-2-20 16S ribosomal RNA gene Genome sequencing and assembly.</title>
        <authorList>
            <person name="Woo H."/>
        </authorList>
    </citation>
    <scope>NUCLEOTIDE SEQUENCE [LARGE SCALE GENOMIC DNA]</scope>
    <source>
        <strain evidence="1 2">DJS-2-20</strain>
    </source>
</reference>
<evidence type="ECO:0000313" key="2">
    <source>
        <dbReference type="Proteomes" id="UP001495147"/>
    </source>
</evidence>
<dbReference type="Proteomes" id="UP001495147">
    <property type="component" value="Unassembled WGS sequence"/>
</dbReference>
<evidence type="ECO:0000313" key="1">
    <source>
        <dbReference type="EMBL" id="MEO3692126.1"/>
    </source>
</evidence>
<dbReference type="InterPro" id="IPR012349">
    <property type="entry name" value="Split_barrel_FMN-bd"/>
</dbReference>
<dbReference type="Pfam" id="PF04299">
    <property type="entry name" value="FMN_bind_2"/>
    <property type="match status" value="1"/>
</dbReference>
<keyword evidence="2" id="KW-1185">Reference proteome</keyword>
<dbReference type="PIRSF" id="PIRSF010372">
    <property type="entry name" value="PaiB"/>
    <property type="match status" value="1"/>
</dbReference>
<dbReference type="RefSeq" id="WP_347704952.1">
    <property type="nucleotide sequence ID" value="NZ_JBDPZD010000003.1"/>
</dbReference>
<protein>
    <submittedName>
        <fullName evidence="1">FMN-binding negative transcriptional regulator</fullName>
    </submittedName>
</protein>
<dbReference type="InterPro" id="IPR007396">
    <property type="entry name" value="TR_PAI2-type"/>
</dbReference>